<reference evidence="1" key="2">
    <citation type="journal article" date="2015" name="Data Brief">
        <title>Shoot transcriptome of the giant reed, Arundo donax.</title>
        <authorList>
            <person name="Barrero R.A."/>
            <person name="Guerrero F.D."/>
            <person name="Moolhuijzen P."/>
            <person name="Goolsby J.A."/>
            <person name="Tidwell J."/>
            <person name="Bellgard S.E."/>
            <person name="Bellgard M.I."/>
        </authorList>
    </citation>
    <scope>NUCLEOTIDE SEQUENCE</scope>
    <source>
        <tissue evidence="1">Shoot tissue taken approximately 20 cm above the soil surface</tissue>
    </source>
</reference>
<dbReference type="AlphaFoldDB" id="A0A0A9H898"/>
<dbReference type="EMBL" id="GBRH01164914">
    <property type="protein sequence ID" value="JAE32982.1"/>
    <property type="molecule type" value="Transcribed_RNA"/>
</dbReference>
<evidence type="ECO:0000313" key="1">
    <source>
        <dbReference type="EMBL" id="JAE32982.1"/>
    </source>
</evidence>
<reference evidence="1" key="1">
    <citation type="submission" date="2014-09" db="EMBL/GenBank/DDBJ databases">
        <authorList>
            <person name="Magalhaes I.L.F."/>
            <person name="Oliveira U."/>
            <person name="Santos F.R."/>
            <person name="Vidigal T.H.D.A."/>
            <person name="Brescovit A.D."/>
            <person name="Santos A.J."/>
        </authorList>
    </citation>
    <scope>NUCLEOTIDE SEQUENCE</scope>
    <source>
        <tissue evidence="1">Shoot tissue taken approximately 20 cm above the soil surface</tissue>
    </source>
</reference>
<name>A0A0A9H898_ARUDO</name>
<organism evidence="1">
    <name type="scientific">Arundo donax</name>
    <name type="common">Giant reed</name>
    <name type="synonym">Donax arundinaceus</name>
    <dbReference type="NCBI Taxonomy" id="35708"/>
    <lineage>
        <taxon>Eukaryota</taxon>
        <taxon>Viridiplantae</taxon>
        <taxon>Streptophyta</taxon>
        <taxon>Embryophyta</taxon>
        <taxon>Tracheophyta</taxon>
        <taxon>Spermatophyta</taxon>
        <taxon>Magnoliopsida</taxon>
        <taxon>Liliopsida</taxon>
        <taxon>Poales</taxon>
        <taxon>Poaceae</taxon>
        <taxon>PACMAD clade</taxon>
        <taxon>Arundinoideae</taxon>
        <taxon>Arundineae</taxon>
        <taxon>Arundo</taxon>
    </lineage>
</organism>
<sequence>MHLTRQLQVHTFVFSDAAQNTARTASQEVQHDELLRPDSIICTGAIVQTPGHISVLHSFSRFGPRLKNMSLSLI</sequence>
<proteinExistence type="predicted"/>
<accession>A0A0A9H898</accession>
<protein>
    <submittedName>
        <fullName evidence="1">Uncharacterized protein</fullName>
    </submittedName>
</protein>